<accession>A0A4R4N7F9</accession>
<dbReference type="InterPro" id="IPR041881">
    <property type="entry name" value="PqqD_sf"/>
</dbReference>
<dbReference type="RefSeq" id="WP_132336754.1">
    <property type="nucleotide sequence ID" value="NZ_SMJZ01000127.1"/>
</dbReference>
<evidence type="ECO:0000313" key="2">
    <source>
        <dbReference type="Proteomes" id="UP000295157"/>
    </source>
</evidence>
<comment type="caution">
    <text evidence="1">The sequence shown here is derived from an EMBL/GenBank/DDBJ whole genome shotgun (WGS) entry which is preliminary data.</text>
</comment>
<sequence>MCPGRLFWLASSRACSAAAAWLERRKGSVRQQIRDKRYKLRCHPRVLLDGSSKLSSDVLGAASRPRRQDGTRVRRVGGRVVLILDSGGLELNQTAESVWMLCTGSTSVADIISQIAEEYDADEDEVRADVVELLEELEGLGALEIAAPA</sequence>
<dbReference type="AlphaFoldDB" id="A0A4R4N7F9"/>
<reference evidence="1 2" key="1">
    <citation type="submission" date="2019-02" db="EMBL/GenBank/DDBJ databases">
        <title>Draft genome sequences of novel Actinobacteria.</title>
        <authorList>
            <person name="Sahin N."/>
            <person name="Ay H."/>
            <person name="Saygin H."/>
        </authorList>
    </citation>
    <scope>NUCLEOTIDE SEQUENCE [LARGE SCALE GENOMIC DNA]</scope>
    <source>
        <strain evidence="1 2">KC201</strain>
    </source>
</reference>
<keyword evidence="2" id="KW-1185">Reference proteome</keyword>
<protein>
    <submittedName>
        <fullName evidence="1">PqqD family protein</fullName>
    </submittedName>
</protein>
<proteinExistence type="predicted"/>
<dbReference type="EMBL" id="SMJZ01000127">
    <property type="protein sequence ID" value="TDC02837.1"/>
    <property type="molecule type" value="Genomic_DNA"/>
</dbReference>
<name>A0A4R4N7F9_9ACTN</name>
<dbReference type="OrthoDB" id="138824at85012"/>
<dbReference type="Pfam" id="PF05402">
    <property type="entry name" value="PqqD"/>
    <property type="match status" value="1"/>
</dbReference>
<dbReference type="Gene3D" id="1.10.10.1150">
    <property type="entry name" value="Coenzyme PQQ synthesis protein D (PqqD)"/>
    <property type="match status" value="1"/>
</dbReference>
<dbReference type="Proteomes" id="UP000295157">
    <property type="component" value="Unassembled WGS sequence"/>
</dbReference>
<evidence type="ECO:0000313" key="1">
    <source>
        <dbReference type="EMBL" id="TDC02837.1"/>
    </source>
</evidence>
<gene>
    <name evidence="1" type="ORF">E1267_28370</name>
</gene>
<dbReference type="InterPro" id="IPR008792">
    <property type="entry name" value="PQQD"/>
</dbReference>
<organism evidence="1 2">
    <name type="scientific">Nonomuraea longispora</name>
    <dbReference type="NCBI Taxonomy" id="1848320"/>
    <lineage>
        <taxon>Bacteria</taxon>
        <taxon>Bacillati</taxon>
        <taxon>Actinomycetota</taxon>
        <taxon>Actinomycetes</taxon>
        <taxon>Streptosporangiales</taxon>
        <taxon>Streptosporangiaceae</taxon>
        <taxon>Nonomuraea</taxon>
    </lineage>
</organism>